<dbReference type="GO" id="GO:0003700">
    <property type="term" value="F:DNA-binding transcription factor activity"/>
    <property type="evidence" value="ECO:0007669"/>
    <property type="project" value="TreeGrafter"/>
</dbReference>
<dbReference type="GO" id="GO:0005634">
    <property type="term" value="C:nucleus"/>
    <property type="evidence" value="ECO:0007669"/>
    <property type="project" value="TreeGrafter"/>
</dbReference>
<dbReference type="SMART" id="SM01252">
    <property type="entry name" value="KilA-N"/>
    <property type="match status" value="1"/>
</dbReference>
<keyword evidence="2" id="KW-0805">Transcription regulation</keyword>
<evidence type="ECO:0000313" key="8">
    <source>
        <dbReference type="Proteomes" id="UP000094285"/>
    </source>
</evidence>
<dbReference type="OrthoDB" id="5407653at2759"/>
<dbReference type="PROSITE" id="PS51299">
    <property type="entry name" value="HTH_APSES"/>
    <property type="match status" value="1"/>
</dbReference>
<comment type="similarity">
    <text evidence="1">Belongs to the EFG1/PHD1/stuA family.</text>
</comment>
<dbReference type="PANTHER" id="PTHR47792:SF1">
    <property type="entry name" value="PROTEIN SOK2-RELATED"/>
    <property type="match status" value="1"/>
</dbReference>
<dbReference type="GeneID" id="30986149"/>
<reference evidence="8" key="1">
    <citation type="submission" date="2016-05" db="EMBL/GenBank/DDBJ databases">
        <title>Comparative genomics of biotechnologically important yeasts.</title>
        <authorList>
            <consortium name="DOE Joint Genome Institute"/>
            <person name="Riley R."/>
            <person name="Haridas S."/>
            <person name="Wolfe K.H."/>
            <person name="Lopes M.R."/>
            <person name="Hittinger C.T."/>
            <person name="Goker M."/>
            <person name="Salamov A."/>
            <person name="Wisecaver J."/>
            <person name="Long T.M."/>
            <person name="Aerts A.L."/>
            <person name="Barry K."/>
            <person name="Choi C."/>
            <person name="Clum A."/>
            <person name="Coughlan A.Y."/>
            <person name="Deshpande S."/>
            <person name="Douglass A.P."/>
            <person name="Hanson S.J."/>
            <person name="Klenk H.-P."/>
            <person name="Labutti K."/>
            <person name="Lapidus A."/>
            <person name="Lindquist E."/>
            <person name="Lipzen A."/>
            <person name="Meier-Kolthoff J.P."/>
            <person name="Ohm R.A."/>
            <person name="Otillar R.P."/>
            <person name="Pangilinan J."/>
            <person name="Peng Y."/>
            <person name="Rokas A."/>
            <person name="Rosa C.A."/>
            <person name="Scheuner C."/>
            <person name="Sibirny A.A."/>
            <person name="Slot J.C."/>
            <person name="Stielow J.B."/>
            <person name="Sun H."/>
            <person name="Kurtzman C.P."/>
            <person name="Blackwell M."/>
            <person name="Grigoriev I.V."/>
            <person name="Jeffries T.W."/>
        </authorList>
    </citation>
    <scope>NUCLEOTIDE SEQUENCE [LARGE SCALE GENOMIC DNA]</scope>
    <source>
        <strain evidence="8">NRRL Y-17324</strain>
    </source>
</reference>
<dbReference type="InterPro" id="IPR003163">
    <property type="entry name" value="Tscrpt_reg_HTH_APSES-type"/>
</dbReference>
<dbReference type="InterPro" id="IPR018004">
    <property type="entry name" value="KilA/APSES_HTH"/>
</dbReference>
<gene>
    <name evidence="7" type="ORF">CANTADRAFT_9860</name>
</gene>
<dbReference type="EMBL" id="KV453910">
    <property type="protein sequence ID" value="ODV80684.1"/>
    <property type="molecule type" value="Genomic_DNA"/>
</dbReference>
<dbReference type="Pfam" id="PF04383">
    <property type="entry name" value="KilA-N"/>
    <property type="match status" value="1"/>
</dbReference>
<proteinExistence type="inferred from homology"/>
<dbReference type="GO" id="GO:0045944">
    <property type="term" value="P:positive regulation of transcription by RNA polymerase II"/>
    <property type="evidence" value="ECO:0007669"/>
    <property type="project" value="TreeGrafter"/>
</dbReference>
<protein>
    <submittedName>
        <fullName evidence="7">DNA-binding domain of Mlu1-box binding protein MBP1</fullName>
    </submittedName>
</protein>
<evidence type="ECO:0000256" key="5">
    <source>
        <dbReference type="SAM" id="MobiDB-lite"/>
    </source>
</evidence>
<feature type="compositionally biased region" description="Polar residues" evidence="5">
    <location>
        <begin position="146"/>
        <end position="179"/>
    </location>
</feature>
<dbReference type="Proteomes" id="UP000094285">
    <property type="component" value="Unassembled WGS sequence"/>
</dbReference>
<feature type="region of interest" description="Disordered" evidence="5">
    <location>
        <begin position="146"/>
        <end position="183"/>
    </location>
</feature>
<evidence type="ECO:0000256" key="1">
    <source>
        <dbReference type="ARBA" id="ARBA00007247"/>
    </source>
</evidence>
<dbReference type="Gene3D" id="3.10.260.10">
    <property type="entry name" value="Transcription regulator HTH, APSES-type DNA-binding domain"/>
    <property type="match status" value="1"/>
</dbReference>
<keyword evidence="8" id="KW-1185">Reference proteome</keyword>
<evidence type="ECO:0000256" key="3">
    <source>
        <dbReference type="ARBA" id="ARBA00023125"/>
    </source>
</evidence>
<feature type="domain" description="HTH APSES-type" evidence="6">
    <location>
        <begin position="188"/>
        <end position="297"/>
    </location>
</feature>
<keyword evidence="3 7" id="KW-0238">DNA-binding</keyword>
<dbReference type="RefSeq" id="XP_020065806.1">
    <property type="nucleotide sequence ID" value="XM_020212013.1"/>
</dbReference>
<evidence type="ECO:0000313" key="7">
    <source>
        <dbReference type="EMBL" id="ODV80684.1"/>
    </source>
</evidence>
<dbReference type="GO" id="GO:0043565">
    <property type="term" value="F:sequence-specific DNA binding"/>
    <property type="evidence" value="ECO:0007669"/>
    <property type="project" value="TreeGrafter"/>
</dbReference>
<dbReference type="PANTHER" id="PTHR47792">
    <property type="entry name" value="PROTEIN SOK2-RELATED"/>
    <property type="match status" value="1"/>
</dbReference>
<dbReference type="AlphaFoldDB" id="A0A1E4SMC6"/>
<dbReference type="InterPro" id="IPR029790">
    <property type="entry name" value="EFG1/Phd1/StuA"/>
</dbReference>
<name>A0A1E4SMC6_9ASCO</name>
<dbReference type="STRING" id="984487.A0A1E4SMC6"/>
<evidence type="ECO:0000256" key="4">
    <source>
        <dbReference type="ARBA" id="ARBA00023163"/>
    </source>
</evidence>
<organism evidence="7 8">
    <name type="scientific">Suhomyces tanzawaensis NRRL Y-17324</name>
    <dbReference type="NCBI Taxonomy" id="984487"/>
    <lineage>
        <taxon>Eukaryota</taxon>
        <taxon>Fungi</taxon>
        <taxon>Dikarya</taxon>
        <taxon>Ascomycota</taxon>
        <taxon>Saccharomycotina</taxon>
        <taxon>Pichiomycetes</taxon>
        <taxon>Debaryomycetaceae</taxon>
        <taxon>Suhomyces</taxon>
    </lineage>
</organism>
<dbReference type="InterPro" id="IPR036887">
    <property type="entry name" value="HTH_APSES_sf"/>
</dbReference>
<accession>A0A1E4SMC6</accession>
<sequence>MPTPSQQNYLTKELVANSMDVLDPSNQSNPDICNHGEFGHIAASSSSFQARQKLYSMNDHLQIYQSTPVVFPSNASPTVRSSQTLNSLNVKTSQNQQLSAKTTNYLTEAPTPNNMNNTGLQAKVLQNQYVDFQGYDPHIFAEIANSNETGNQVQSKISAPRKMSSTSENRNSSTKSKSGNYPEPIKPKIATTFWEDEKTMCYQVRARGIMVSRRDDNGYVNGTKLLNVIGMTRGKRDGMLKGEKVRKVVKFGSMNLKGVWIPLDRAYEIARNEGIDSELYPLFVKDLKEYYDSVGHKLKDLGHNGELSSKLL</sequence>
<evidence type="ECO:0000259" key="6">
    <source>
        <dbReference type="PROSITE" id="PS51299"/>
    </source>
</evidence>
<evidence type="ECO:0000256" key="2">
    <source>
        <dbReference type="ARBA" id="ARBA00023015"/>
    </source>
</evidence>
<dbReference type="SUPFAM" id="SSF54616">
    <property type="entry name" value="DNA-binding domain of Mlu1-box binding protein MBP1"/>
    <property type="match status" value="1"/>
</dbReference>
<keyword evidence="4" id="KW-0804">Transcription</keyword>